<dbReference type="InterPro" id="IPR036866">
    <property type="entry name" value="RibonucZ/Hydroxyglut_hydro"/>
</dbReference>
<gene>
    <name evidence="1" type="ORF">NDI76_00140</name>
</gene>
<keyword evidence="2" id="KW-1185">Reference proteome</keyword>
<accession>A0ABU2GA57</accession>
<protein>
    <recommendedName>
        <fullName evidence="3">MBL fold metallo-hydrolase</fullName>
    </recommendedName>
</protein>
<evidence type="ECO:0000313" key="2">
    <source>
        <dbReference type="Proteomes" id="UP001257060"/>
    </source>
</evidence>
<evidence type="ECO:0008006" key="3">
    <source>
        <dbReference type="Google" id="ProtNLM"/>
    </source>
</evidence>
<sequence>MTMYDRGVSAEARLRRWDGGMSWLAFPEETAARSSHAVRGADGVWVLDPLDAGNVHDALADLGPVAGVAVLSAYHARDAAAFADRYDVPVSLPRWLPRVEARVDAPVERFDGELADTGFRVREYAPLPGWSEAIAYRRADDTLYAPDTLGTAPPFTAGEERLGLYLLQRLVAPKFFLGYDPERILVGHGEGVFENAAAALEDAVANGMRRLPRALLENGPAQVRALVEAVDAGDLRGE</sequence>
<organism evidence="1 2">
    <name type="scientific">Halogeometricum salsisoli</name>
    <dbReference type="NCBI Taxonomy" id="2950536"/>
    <lineage>
        <taxon>Archaea</taxon>
        <taxon>Methanobacteriati</taxon>
        <taxon>Methanobacteriota</taxon>
        <taxon>Stenosarchaea group</taxon>
        <taxon>Halobacteria</taxon>
        <taxon>Halobacteriales</taxon>
        <taxon>Haloferacaceae</taxon>
        <taxon>Halogeometricum</taxon>
    </lineage>
</organism>
<dbReference type="SUPFAM" id="SSF56281">
    <property type="entry name" value="Metallo-hydrolase/oxidoreductase"/>
    <property type="match status" value="1"/>
</dbReference>
<dbReference type="EMBL" id="JAMQOP010000001">
    <property type="protein sequence ID" value="MDS0297148.1"/>
    <property type="molecule type" value="Genomic_DNA"/>
</dbReference>
<evidence type="ECO:0000313" key="1">
    <source>
        <dbReference type="EMBL" id="MDS0297148.1"/>
    </source>
</evidence>
<dbReference type="Proteomes" id="UP001257060">
    <property type="component" value="Unassembled WGS sequence"/>
</dbReference>
<proteinExistence type="predicted"/>
<dbReference type="Gene3D" id="3.60.15.10">
    <property type="entry name" value="Ribonuclease Z/Hydroxyacylglutathione hydrolase-like"/>
    <property type="match status" value="1"/>
</dbReference>
<reference evidence="1 2" key="1">
    <citation type="submission" date="2022-06" db="EMBL/GenBank/DDBJ databases">
        <title>Halogeometricum sp. a new haloarchaeum isolate from saline soil.</title>
        <authorList>
            <person name="Strakova D."/>
            <person name="Galisteo C."/>
            <person name="Sanchez-Porro C."/>
            <person name="Ventosa A."/>
        </authorList>
    </citation>
    <scope>NUCLEOTIDE SEQUENCE [LARGE SCALE GENOMIC DNA]</scope>
    <source>
        <strain evidence="1 2">S1BR25-6</strain>
    </source>
</reference>
<name>A0ABU2GA57_9EURY</name>
<comment type="caution">
    <text evidence="1">The sequence shown here is derived from an EMBL/GenBank/DDBJ whole genome shotgun (WGS) entry which is preliminary data.</text>
</comment>
<dbReference type="RefSeq" id="WP_310921923.1">
    <property type="nucleotide sequence ID" value="NZ_JAMQOP010000001.1"/>
</dbReference>